<feature type="compositionally biased region" description="Low complexity" evidence="1">
    <location>
        <begin position="188"/>
        <end position="208"/>
    </location>
</feature>
<keyword evidence="3" id="KW-1185">Reference proteome</keyword>
<sequence>AQPGPGPGPPAQPSPPRPYSSIAVTPPAQSADPSFSAFRQQLGEIAGRKDRVALAGLVAPGFFWLADRGDKADRKKAPIDNLARAIGLDGADADGWELLTHAAAEPTLKAFPPKTGVVCAPAAPTLDDKAFEQLLKSSRTDVFDWAWPATSSLPVRSGAAADAPVVETLGSVLVRVLPDEAPPGAPGAPGAQPAGGPAPAAGAPAVQPGPGAVPPLKVVTPSGKIGWVSADAVQPLVSDQLCYVKDASGWKIGGYLGGE</sequence>
<dbReference type="EMBL" id="NPEX01000200">
    <property type="protein sequence ID" value="RAI41162.1"/>
    <property type="molecule type" value="Genomic_DNA"/>
</dbReference>
<gene>
    <name evidence="2" type="ORF">CH341_22235</name>
</gene>
<evidence type="ECO:0000256" key="1">
    <source>
        <dbReference type="SAM" id="MobiDB-lite"/>
    </source>
</evidence>
<dbReference type="AlphaFoldDB" id="A0A327KVD2"/>
<feature type="compositionally biased region" description="Pro residues" evidence="1">
    <location>
        <begin position="1"/>
        <end position="18"/>
    </location>
</feature>
<protein>
    <submittedName>
        <fullName evidence="2">Uncharacterized protein</fullName>
    </submittedName>
</protein>
<proteinExistence type="predicted"/>
<evidence type="ECO:0000313" key="3">
    <source>
        <dbReference type="Proteomes" id="UP000249130"/>
    </source>
</evidence>
<evidence type="ECO:0000313" key="2">
    <source>
        <dbReference type="EMBL" id="RAI41162.1"/>
    </source>
</evidence>
<name>A0A327KVD2_9BRAD</name>
<feature type="non-terminal residue" evidence="2">
    <location>
        <position position="1"/>
    </location>
</feature>
<comment type="caution">
    <text evidence="2">The sequence shown here is derived from an EMBL/GenBank/DDBJ whole genome shotgun (WGS) entry which is preliminary data.</text>
</comment>
<organism evidence="2 3">
    <name type="scientific">Rhodoplanes roseus</name>
    <dbReference type="NCBI Taxonomy" id="29409"/>
    <lineage>
        <taxon>Bacteria</taxon>
        <taxon>Pseudomonadati</taxon>
        <taxon>Pseudomonadota</taxon>
        <taxon>Alphaproteobacteria</taxon>
        <taxon>Hyphomicrobiales</taxon>
        <taxon>Nitrobacteraceae</taxon>
        <taxon>Rhodoplanes</taxon>
    </lineage>
</organism>
<dbReference type="RefSeq" id="WP_210208533.1">
    <property type="nucleotide sequence ID" value="NZ_NPEX01000200.1"/>
</dbReference>
<dbReference type="Proteomes" id="UP000249130">
    <property type="component" value="Unassembled WGS sequence"/>
</dbReference>
<feature type="region of interest" description="Disordered" evidence="1">
    <location>
        <begin position="1"/>
        <end position="34"/>
    </location>
</feature>
<feature type="region of interest" description="Disordered" evidence="1">
    <location>
        <begin position="180"/>
        <end position="208"/>
    </location>
</feature>
<reference evidence="2 3" key="1">
    <citation type="submission" date="2017-07" db="EMBL/GenBank/DDBJ databases">
        <title>Draft Genome Sequences of Select Purple Nonsulfur Bacteria.</title>
        <authorList>
            <person name="Lasarre B."/>
            <person name="Mckinlay J.B."/>
        </authorList>
    </citation>
    <scope>NUCLEOTIDE SEQUENCE [LARGE SCALE GENOMIC DNA]</scope>
    <source>
        <strain evidence="2 3">DSM 5909</strain>
    </source>
</reference>
<accession>A0A327KVD2</accession>